<protein>
    <submittedName>
        <fullName evidence="2">Uncharacterized protein</fullName>
    </submittedName>
</protein>
<dbReference type="AlphaFoldDB" id="A0A428NZN2"/>
<proteinExistence type="predicted"/>
<dbReference type="OrthoDB" id="5135415at2759"/>
<comment type="caution">
    <text evidence="2">The sequence shown here is derived from an EMBL/GenBank/DDBJ whole genome shotgun (WGS) entry which is preliminary data.</text>
</comment>
<organism evidence="2 3">
    <name type="scientific">Fusarium duplospermum</name>
    <dbReference type="NCBI Taxonomy" id="1325734"/>
    <lineage>
        <taxon>Eukaryota</taxon>
        <taxon>Fungi</taxon>
        <taxon>Dikarya</taxon>
        <taxon>Ascomycota</taxon>
        <taxon>Pezizomycotina</taxon>
        <taxon>Sordariomycetes</taxon>
        <taxon>Hypocreomycetidae</taxon>
        <taxon>Hypocreales</taxon>
        <taxon>Nectriaceae</taxon>
        <taxon>Fusarium</taxon>
        <taxon>Fusarium solani species complex</taxon>
    </lineage>
</organism>
<sequence>MKFYTGITLIAATAATLAQAATVNVCKGQGKTECIPVDAPAFICTNLVSADGRPFISGYSDGAVCDIYSSPNCNGIGNTVDGAGWSKFPFNVWSIEC</sequence>
<feature type="chain" id="PRO_5019278215" evidence="1">
    <location>
        <begin position="21"/>
        <end position="97"/>
    </location>
</feature>
<name>A0A428NZN2_9HYPO</name>
<evidence type="ECO:0000313" key="2">
    <source>
        <dbReference type="EMBL" id="RSL46212.1"/>
    </source>
</evidence>
<accession>A0A428NZN2</accession>
<feature type="signal peptide" evidence="1">
    <location>
        <begin position="1"/>
        <end position="20"/>
    </location>
</feature>
<dbReference type="Proteomes" id="UP000288168">
    <property type="component" value="Unassembled WGS sequence"/>
</dbReference>
<keyword evidence="3" id="KW-1185">Reference proteome</keyword>
<reference evidence="2 3" key="1">
    <citation type="submission" date="2017-06" db="EMBL/GenBank/DDBJ databases">
        <title>Comparative genomic analysis of Ambrosia Fusariam Clade fungi.</title>
        <authorList>
            <person name="Stajich J.E."/>
            <person name="Carrillo J."/>
            <person name="Kijimoto T."/>
            <person name="Eskalen A."/>
            <person name="O'Donnell K."/>
            <person name="Kasson M."/>
        </authorList>
    </citation>
    <scope>NUCLEOTIDE SEQUENCE [LARGE SCALE GENOMIC DNA]</scope>
    <source>
        <strain evidence="2 3">NRRL62584</strain>
    </source>
</reference>
<gene>
    <name evidence="2" type="ORF">CEP54_013964</name>
</gene>
<evidence type="ECO:0000313" key="3">
    <source>
        <dbReference type="Proteomes" id="UP000288168"/>
    </source>
</evidence>
<dbReference type="EMBL" id="NKCI01000243">
    <property type="protein sequence ID" value="RSL46212.1"/>
    <property type="molecule type" value="Genomic_DNA"/>
</dbReference>
<keyword evidence="1" id="KW-0732">Signal</keyword>
<evidence type="ECO:0000256" key="1">
    <source>
        <dbReference type="SAM" id="SignalP"/>
    </source>
</evidence>